<keyword evidence="3 8" id="KW-0349">Heme</keyword>
<keyword evidence="10" id="KW-1133">Transmembrane helix</keyword>
<dbReference type="GeneID" id="70247218"/>
<dbReference type="PANTHER" id="PTHR24305">
    <property type="entry name" value="CYTOCHROME P450"/>
    <property type="match status" value="1"/>
</dbReference>
<evidence type="ECO:0000256" key="6">
    <source>
        <dbReference type="ARBA" id="ARBA00023004"/>
    </source>
</evidence>
<comment type="similarity">
    <text evidence="2 9">Belongs to the cytochrome P450 family.</text>
</comment>
<dbReference type="AlphaFoldDB" id="A0AAD4KJC7"/>
<dbReference type="PANTHER" id="PTHR24305:SF157">
    <property type="entry name" value="N-ACETYLTRYPTOPHAN 6-HYDROXYLASE IVOC-RELATED"/>
    <property type="match status" value="1"/>
</dbReference>
<evidence type="ECO:0000256" key="10">
    <source>
        <dbReference type="SAM" id="Phobius"/>
    </source>
</evidence>
<dbReference type="InterPro" id="IPR001128">
    <property type="entry name" value="Cyt_P450"/>
</dbReference>
<accession>A0AAD4KJC7</accession>
<dbReference type="PROSITE" id="PS00086">
    <property type="entry name" value="CYTOCHROME_P450"/>
    <property type="match status" value="1"/>
</dbReference>
<organism evidence="11 12">
    <name type="scientific">Talaromyces proteolyticus</name>
    <dbReference type="NCBI Taxonomy" id="1131652"/>
    <lineage>
        <taxon>Eukaryota</taxon>
        <taxon>Fungi</taxon>
        <taxon>Dikarya</taxon>
        <taxon>Ascomycota</taxon>
        <taxon>Pezizomycotina</taxon>
        <taxon>Eurotiomycetes</taxon>
        <taxon>Eurotiomycetidae</taxon>
        <taxon>Eurotiales</taxon>
        <taxon>Trichocomaceae</taxon>
        <taxon>Talaromyces</taxon>
        <taxon>Talaromyces sect. Bacilispori</taxon>
    </lineage>
</organism>
<dbReference type="InterPro" id="IPR036396">
    <property type="entry name" value="Cyt_P450_sf"/>
</dbReference>
<feature type="transmembrane region" description="Helical" evidence="10">
    <location>
        <begin position="20"/>
        <end position="39"/>
    </location>
</feature>
<dbReference type="PRINTS" id="PR00385">
    <property type="entry name" value="P450"/>
</dbReference>
<name>A0AAD4KJC7_9EURO</name>
<evidence type="ECO:0000256" key="4">
    <source>
        <dbReference type="ARBA" id="ARBA00022723"/>
    </source>
</evidence>
<dbReference type="Proteomes" id="UP001201262">
    <property type="component" value="Unassembled WGS sequence"/>
</dbReference>
<evidence type="ECO:0000256" key="2">
    <source>
        <dbReference type="ARBA" id="ARBA00010617"/>
    </source>
</evidence>
<keyword evidence="6 8" id="KW-0408">Iron</keyword>
<dbReference type="GO" id="GO:0005506">
    <property type="term" value="F:iron ion binding"/>
    <property type="evidence" value="ECO:0007669"/>
    <property type="project" value="InterPro"/>
</dbReference>
<dbReference type="CDD" id="cd11062">
    <property type="entry name" value="CYP58-like"/>
    <property type="match status" value="1"/>
</dbReference>
<dbReference type="SUPFAM" id="SSF48264">
    <property type="entry name" value="Cytochrome P450"/>
    <property type="match status" value="1"/>
</dbReference>
<keyword evidence="4 8" id="KW-0479">Metal-binding</keyword>
<keyword evidence="7 9" id="KW-0503">Monooxygenase</keyword>
<evidence type="ECO:0000256" key="3">
    <source>
        <dbReference type="ARBA" id="ARBA00022617"/>
    </source>
</evidence>
<comment type="caution">
    <text evidence="11">The sequence shown here is derived from an EMBL/GenBank/DDBJ whole genome shotgun (WGS) entry which is preliminary data.</text>
</comment>
<keyword evidence="12" id="KW-1185">Reference proteome</keyword>
<evidence type="ECO:0000256" key="5">
    <source>
        <dbReference type="ARBA" id="ARBA00023002"/>
    </source>
</evidence>
<gene>
    <name evidence="11" type="ORF">BGW36DRAFT_385624</name>
</gene>
<dbReference type="GO" id="GO:0020037">
    <property type="term" value="F:heme binding"/>
    <property type="evidence" value="ECO:0007669"/>
    <property type="project" value="InterPro"/>
</dbReference>
<dbReference type="InterPro" id="IPR002401">
    <property type="entry name" value="Cyt_P450_E_grp-I"/>
</dbReference>
<evidence type="ECO:0000256" key="1">
    <source>
        <dbReference type="ARBA" id="ARBA00001971"/>
    </source>
</evidence>
<dbReference type="GO" id="GO:0016705">
    <property type="term" value="F:oxidoreductase activity, acting on paired donors, with incorporation or reduction of molecular oxygen"/>
    <property type="evidence" value="ECO:0007669"/>
    <property type="project" value="InterPro"/>
</dbReference>
<reference evidence="11" key="1">
    <citation type="submission" date="2021-12" db="EMBL/GenBank/DDBJ databases">
        <title>Convergent genome expansion in fungi linked to evolution of root-endophyte symbiosis.</title>
        <authorList>
            <consortium name="DOE Joint Genome Institute"/>
            <person name="Ke Y.-H."/>
            <person name="Bonito G."/>
            <person name="Liao H.-L."/>
            <person name="Looney B."/>
            <person name="Rojas-Flechas A."/>
            <person name="Nash J."/>
            <person name="Hameed K."/>
            <person name="Schadt C."/>
            <person name="Martin F."/>
            <person name="Crous P.W."/>
            <person name="Miettinen O."/>
            <person name="Magnuson J.K."/>
            <person name="Labbe J."/>
            <person name="Jacobson D."/>
            <person name="Doktycz M.J."/>
            <person name="Veneault-Fourrey C."/>
            <person name="Kuo A."/>
            <person name="Mondo S."/>
            <person name="Calhoun S."/>
            <person name="Riley R."/>
            <person name="Ohm R."/>
            <person name="LaButti K."/>
            <person name="Andreopoulos B."/>
            <person name="Pangilinan J."/>
            <person name="Nolan M."/>
            <person name="Tritt A."/>
            <person name="Clum A."/>
            <person name="Lipzen A."/>
            <person name="Daum C."/>
            <person name="Barry K."/>
            <person name="Grigoriev I.V."/>
            <person name="Vilgalys R."/>
        </authorList>
    </citation>
    <scope>NUCLEOTIDE SEQUENCE</scope>
    <source>
        <strain evidence="11">PMI_201</strain>
    </source>
</reference>
<keyword evidence="10" id="KW-0472">Membrane</keyword>
<protein>
    <submittedName>
        <fullName evidence="11">Cytochrome P450 CYP542B3</fullName>
    </submittedName>
</protein>
<dbReference type="InterPro" id="IPR017972">
    <property type="entry name" value="Cyt_P450_CS"/>
</dbReference>
<feature type="binding site" description="axial binding residue" evidence="8">
    <location>
        <position position="471"/>
    </location>
    <ligand>
        <name>heme</name>
        <dbReference type="ChEBI" id="CHEBI:30413"/>
    </ligand>
    <ligandPart>
        <name>Fe</name>
        <dbReference type="ChEBI" id="CHEBI:18248"/>
    </ligandPart>
</feature>
<sequence length="542" mass="61849">MRYLLLETGGALLGFPPLVWLSLYALALAFIYLICLVVWRMFLCPQANIPGATLAKLTFWYEFYYDVVKSGQYIWKIRQLHDKYGPIIRINPEEVHIQDADFYDEVYSGATRKRNKWSFFTNQSGLTSSAFATDDHDLHRMRRAALNPYFSKQRVRQLQPRIEKSLNNLLGRINDFMVSGGPMTVGLAYAALANDIVMDYAFGRSENRLLAPDFDPSFKEAGEAGAKLGHLVKQMPWLLQIMKLLPDGLQVALNPVMASYIKLNQDVIRHVTRIYSHRHDPHSQYNSQTTVFHEILQSDLPEREKIPNRLWQDGQVTVIAGTLTTAAALSEITFHLLDQPMRLRKLKTELDSISSNSEQLPDIARLEQLPYLTAVIKEGLRLSSGISTRLQRIATEETLTFTTRNPYQDSDNAIRKQYILRPGIPLSMTGLLIHHSPTYFDDPMAFWPERWLENKSLDKYLVPFSRGTRSCVGINLAYAELYLTIATVFGRYGSKDVHSPSDVGWLELYKTSRRDLDIIGDGVTPLYRVGTKGVVIKVHPMD</sequence>
<dbReference type="PRINTS" id="PR00463">
    <property type="entry name" value="EP450I"/>
</dbReference>
<dbReference type="Gene3D" id="1.10.630.10">
    <property type="entry name" value="Cytochrome P450"/>
    <property type="match status" value="1"/>
</dbReference>
<dbReference type="EMBL" id="JAJTJA010000010">
    <property type="protein sequence ID" value="KAH8692974.1"/>
    <property type="molecule type" value="Genomic_DNA"/>
</dbReference>
<evidence type="ECO:0000256" key="7">
    <source>
        <dbReference type="ARBA" id="ARBA00023033"/>
    </source>
</evidence>
<dbReference type="GO" id="GO:0004497">
    <property type="term" value="F:monooxygenase activity"/>
    <property type="evidence" value="ECO:0007669"/>
    <property type="project" value="UniProtKB-KW"/>
</dbReference>
<evidence type="ECO:0000256" key="9">
    <source>
        <dbReference type="RuleBase" id="RU000461"/>
    </source>
</evidence>
<dbReference type="Pfam" id="PF00067">
    <property type="entry name" value="p450"/>
    <property type="match status" value="1"/>
</dbReference>
<dbReference type="InterPro" id="IPR050121">
    <property type="entry name" value="Cytochrome_P450_monoxygenase"/>
</dbReference>
<evidence type="ECO:0000313" key="11">
    <source>
        <dbReference type="EMBL" id="KAH8692974.1"/>
    </source>
</evidence>
<evidence type="ECO:0000313" key="12">
    <source>
        <dbReference type="Proteomes" id="UP001201262"/>
    </source>
</evidence>
<comment type="cofactor">
    <cofactor evidence="1 8">
        <name>heme</name>
        <dbReference type="ChEBI" id="CHEBI:30413"/>
    </cofactor>
</comment>
<dbReference type="RefSeq" id="XP_046068847.1">
    <property type="nucleotide sequence ID" value="XM_046216931.1"/>
</dbReference>
<evidence type="ECO:0000256" key="8">
    <source>
        <dbReference type="PIRSR" id="PIRSR602401-1"/>
    </source>
</evidence>
<keyword evidence="5 9" id="KW-0560">Oxidoreductase</keyword>
<keyword evidence="10" id="KW-0812">Transmembrane</keyword>
<proteinExistence type="inferred from homology"/>